<name>A0ABW7RN92_9ACTN</name>
<keyword evidence="4" id="KW-1185">Reference proteome</keyword>
<proteinExistence type="predicted"/>
<evidence type="ECO:0000259" key="2">
    <source>
        <dbReference type="Pfam" id="PF03432"/>
    </source>
</evidence>
<organism evidence="3 4">
    <name type="scientific">Streptomyces celluloflavus</name>
    <dbReference type="NCBI Taxonomy" id="58344"/>
    <lineage>
        <taxon>Bacteria</taxon>
        <taxon>Bacillati</taxon>
        <taxon>Actinomycetota</taxon>
        <taxon>Actinomycetes</taxon>
        <taxon>Kitasatosporales</taxon>
        <taxon>Streptomycetaceae</taxon>
        <taxon>Streptomyces</taxon>
    </lineage>
</organism>
<evidence type="ECO:0000313" key="4">
    <source>
        <dbReference type="Proteomes" id="UP001610990"/>
    </source>
</evidence>
<feature type="compositionally biased region" description="Basic and acidic residues" evidence="1">
    <location>
        <begin position="180"/>
        <end position="192"/>
    </location>
</feature>
<accession>A0ABW7RN92</accession>
<feature type="region of interest" description="Disordered" evidence="1">
    <location>
        <begin position="542"/>
        <end position="567"/>
    </location>
</feature>
<dbReference type="EMBL" id="JBIRGH010000027">
    <property type="protein sequence ID" value="MFH8588898.1"/>
    <property type="molecule type" value="Genomic_DNA"/>
</dbReference>
<evidence type="ECO:0000313" key="3">
    <source>
        <dbReference type="EMBL" id="MFH8588898.1"/>
    </source>
</evidence>
<protein>
    <submittedName>
        <fullName evidence="3">Relaxase/mobilization nuclease domain-containing protein</fullName>
    </submittedName>
</protein>
<comment type="caution">
    <text evidence="3">The sequence shown here is derived from an EMBL/GenBank/DDBJ whole genome shotgun (WGS) entry which is preliminary data.</text>
</comment>
<sequence>MIPKIHKCGGRTIGLIRYLYGPGAHEEHLDPHLVAAFDPLTPDPGRDPQATYKQLQQRLDQPVEALPEQHRPDKHVWHLSVRAAPDGPVLTDEDWAAIAYRMVAATGIAPDGDEKACRWAAVRHADDHIHIIATLVREDGRRPRRHNEARLAQAECRSVEVDHGLRRITPGDGTTAKRPTSVERRKAERLGRKAPSHELLREHVRHALAGAADEAEFFDRLASEGVRVDKHLAPSGDALGYKVALVGDRNGAHEPIWYSGSALAPDLSLPRIRKRFAATADLPGLPAALGRTGLSAPARARHVTAEVADSALASMASRDDGTAAAQLIEVGEVLDALAQTGADSSRAELREAARHFERATRSEIRAEDKEMCALRRAAHQIVHSGPAIGSGQDGAATSLVLDVLVPAVVIATRWHAARGHAQQAEAAQHAADHLRAAYRATATAPLTALRAHGRRLPAQARQRHTDTIRTALPHLSERLQAEPGWDAPTAMLDQADRAGRDTTALLAKAAAQRELDSANSISDTLVWRLHHLAYLTQPAPRPQLHRTTHAPATTTVVHQEANRPRQR</sequence>
<dbReference type="RefSeq" id="WP_397675867.1">
    <property type="nucleotide sequence ID" value="NZ_JBIRGH010000027.1"/>
</dbReference>
<reference evidence="3 4" key="1">
    <citation type="submission" date="2024-10" db="EMBL/GenBank/DDBJ databases">
        <title>The Natural Products Discovery Center: Release of the First 8490 Sequenced Strains for Exploring Actinobacteria Biosynthetic Diversity.</title>
        <authorList>
            <person name="Kalkreuter E."/>
            <person name="Kautsar S.A."/>
            <person name="Yang D."/>
            <person name="Bader C.D."/>
            <person name="Teijaro C.N."/>
            <person name="Fluegel L."/>
            <person name="Davis C.M."/>
            <person name="Simpson J.R."/>
            <person name="Lauterbach L."/>
            <person name="Steele A.D."/>
            <person name="Gui C."/>
            <person name="Meng S."/>
            <person name="Li G."/>
            <person name="Viehrig K."/>
            <person name="Ye F."/>
            <person name="Su P."/>
            <person name="Kiefer A.F."/>
            <person name="Nichols A."/>
            <person name="Cepeda A.J."/>
            <person name="Yan W."/>
            <person name="Fan B."/>
            <person name="Jiang Y."/>
            <person name="Adhikari A."/>
            <person name="Zheng C.-J."/>
            <person name="Schuster L."/>
            <person name="Cowan T.M."/>
            <person name="Smanski M.J."/>
            <person name="Chevrette M.G."/>
            <person name="De Carvalho L.P.S."/>
            <person name="Shen B."/>
        </authorList>
    </citation>
    <scope>NUCLEOTIDE SEQUENCE [LARGE SCALE GENOMIC DNA]</scope>
    <source>
        <strain evidence="3 4">NPDC018013</strain>
    </source>
</reference>
<feature type="region of interest" description="Disordered" evidence="1">
    <location>
        <begin position="166"/>
        <end position="192"/>
    </location>
</feature>
<feature type="compositionally biased region" description="Low complexity" evidence="1">
    <location>
        <begin position="549"/>
        <end position="558"/>
    </location>
</feature>
<dbReference type="Pfam" id="PF03432">
    <property type="entry name" value="Relaxase"/>
    <property type="match status" value="1"/>
</dbReference>
<evidence type="ECO:0000256" key="1">
    <source>
        <dbReference type="SAM" id="MobiDB-lite"/>
    </source>
</evidence>
<feature type="domain" description="MobA/VirD2-like nuclease" evidence="2">
    <location>
        <begin position="70"/>
        <end position="165"/>
    </location>
</feature>
<dbReference type="InterPro" id="IPR005094">
    <property type="entry name" value="Endonuclease_MobA/VirD2"/>
</dbReference>
<gene>
    <name evidence="3" type="ORF">ACH4GP_31715</name>
</gene>
<dbReference type="Proteomes" id="UP001610990">
    <property type="component" value="Unassembled WGS sequence"/>
</dbReference>